<evidence type="ECO:0008006" key="3">
    <source>
        <dbReference type="Google" id="ProtNLM"/>
    </source>
</evidence>
<dbReference type="InterPro" id="IPR005198">
    <property type="entry name" value="Glyco_hydro_76"/>
</dbReference>
<proteinExistence type="predicted"/>
<dbReference type="Gene3D" id="1.50.10.20">
    <property type="match status" value="1"/>
</dbReference>
<comment type="caution">
    <text evidence="1">The sequence shown here is derived from an EMBL/GenBank/DDBJ whole genome shotgun (WGS) entry which is preliminary data.</text>
</comment>
<dbReference type="SUPFAM" id="SSF48208">
    <property type="entry name" value="Six-hairpin glycosidases"/>
    <property type="match status" value="1"/>
</dbReference>
<dbReference type="PANTHER" id="PTHR47791">
    <property type="entry name" value="MEIOTICALLY UP-REGULATED GENE 191 PROTEIN"/>
    <property type="match status" value="1"/>
</dbReference>
<dbReference type="Proteomes" id="UP001369815">
    <property type="component" value="Unassembled WGS sequence"/>
</dbReference>
<organism evidence="1 2">
    <name type="scientific">Daldinia eschscholtzii</name>
    <dbReference type="NCBI Taxonomy" id="292717"/>
    <lineage>
        <taxon>Eukaryota</taxon>
        <taxon>Fungi</taxon>
        <taxon>Dikarya</taxon>
        <taxon>Ascomycota</taxon>
        <taxon>Pezizomycotina</taxon>
        <taxon>Sordariomycetes</taxon>
        <taxon>Xylariomycetidae</taxon>
        <taxon>Xylariales</taxon>
        <taxon>Hypoxylaceae</taxon>
        <taxon>Daldinia</taxon>
    </lineage>
</organism>
<evidence type="ECO:0000313" key="2">
    <source>
        <dbReference type="Proteomes" id="UP001369815"/>
    </source>
</evidence>
<accession>A0AAX6MZ38</accession>
<keyword evidence="2" id="KW-1185">Reference proteome</keyword>
<dbReference type="EMBL" id="JBANMG010000001">
    <property type="protein sequence ID" value="KAK6957693.1"/>
    <property type="molecule type" value="Genomic_DNA"/>
</dbReference>
<dbReference type="GO" id="GO:0005975">
    <property type="term" value="P:carbohydrate metabolic process"/>
    <property type="evidence" value="ECO:0007669"/>
    <property type="project" value="InterPro"/>
</dbReference>
<name>A0AAX6MZ38_9PEZI</name>
<dbReference type="PANTHER" id="PTHR47791:SF1">
    <property type="entry name" value="ENDO MANNANASE, GH76 FAMILY (EUROFUNG)"/>
    <property type="match status" value="1"/>
</dbReference>
<dbReference type="InterPro" id="IPR008928">
    <property type="entry name" value="6-hairpin_glycosidase_sf"/>
</dbReference>
<reference evidence="1 2" key="1">
    <citation type="journal article" date="2024" name="Front Chem Biol">
        <title>Unveiling the potential of Daldinia eschscholtzii MFLUCC 19-0629 through bioactivity and bioinformatics studies for enhanced sustainable agriculture production.</title>
        <authorList>
            <person name="Brooks S."/>
            <person name="Weaver J.A."/>
            <person name="Klomchit A."/>
            <person name="Alharthi S.A."/>
            <person name="Onlamun T."/>
            <person name="Nurani R."/>
            <person name="Vong T.K."/>
            <person name="Alberti F."/>
            <person name="Greco C."/>
        </authorList>
    </citation>
    <scope>NUCLEOTIDE SEQUENCE [LARGE SCALE GENOMIC DNA]</scope>
    <source>
        <strain evidence="1">MFLUCC 19-0629</strain>
    </source>
</reference>
<dbReference type="AlphaFoldDB" id="A0AAX6MZ38"/>
<gene>
    <name evidence="1" type="ORF">Daesc_000480</name>
</gene>
<evidence type="ECO:0000313" key="1">
    <source>
        <dbReference type="EMBL" id="KAK6957693.1"/>
    </source>
</evidence>
<dbReference type="InterPro" id="IPR053169">
    <property type="entry name" value="MUG_Protein"/>
</dbReference>
<dbReference type="Pfam" id="PF03663">
    <property type="entry name" value="Glyco_hydro_76"/>
    <property type="match status" value="1"/>
</dbReference>
<protein>
    <recommendedName>
        <fullName evidence="3">Glycosyl hydrolase</fullName>
    </recommendedName>
</protein>
<sequence length="392" mass="42886">MVSSSFVGSLATRAIFLMSSHITHRADSATYAAHSVDGLKALQEWYNRETGLWDTTGWWNSANCLTVLADFALIDPVASTSLNIPEIIQNTYDQAQKTPVRATKILSPVGLPVSTYFRVPLSKRSELSKRGFDNFLNDYYDDEGWWALAMIHSHDVGVKGMGDQQYLQAAVDIFEDMKKGNSSCGGIYWSKVTPYTNAIANELYLAVAASLANRIPSRKDYFLDVAKTQWEWFKRSGLINKDNLINDGLTDECKNNGMQTWTYNQGVILGGLVELSKATGDKSLLTTAQTIASAAITKLSKDGILFEGCEPNCGSDGAQFKGIFMRNLHYLQAAAPMEPIKNFLLTNADTIWAKNRNDKNQLGTTWAGPFGNATAGTQSSALDTIVAAAAVA</sequence>